<dbReference type="EMBL" id="AP025523">
    <property type="protein sequence ID" value="BDE06185.1"/>
    <property type="molecule type" value="Genomic_DNA"/>
</dbReference>
<feature type="domain" description="HTH luxR-type" evidence="4">
    <location>
        <begin position="274"/>
        <end position="339"/>
    </location>
</feature>
<dbReference type="PROSITE" id="PS50043">
    <property type="entry name" value="HTH_LUXR_2"/>
    <property type="match status" value="1"/>
</dbReference>
<organism evidence="5 6">
    <name type="scientific">Vulcanimicrobium alpinum</name>
    <dbReference type="NCBI Taxonomy" id="3016050"/>
    <lineage>
        <taxon>Bacteria</taxon>
        <taxon>Bacillati</taxon>
        <taxon>Vulcanimicrobiota</taxon>
        <taxon>Vulcanimicrobiia</taxon>
        <taxon>Vulcanimicrobiales</taxon>
        <taxon>Vulcanimicrobiaceae</taxon>
        <taxon>Vulcanimicrobium</taxon>
    </lineage>
</organism>
<dbReference type="SMART" id="SM00421">
    <property type="entry name" value="HTH_LUXR"/>
    <property type="match status" value="1"/>
</dbReference>
<keyword evidence="3" id="KW-0804">Transcription</keyword>
<keyword evidence="1" id="KW-0805">Transcription regulation</keyword>
<evidence type="ECO:0000313" key="5">
    <source>
        <dbReference type="EMBL" id="BDE06185.1"/>
    </source>
</evidence>
<dbReference type="PRINTS" id="PR00038">
    <property type="entry name" value="HTHLUXR"/>
</dbReference>
<evidence type="ECO:0000256" key="3">
    <source>
        <dbReference type="ARBA" id="ARBA00023163"/>
    </source>
</evidence>
<protein>
    <recommendedName>
        <fullName evidence="4">HTH luxR-type domain-containing protein</fullName>
    </recommendedName>
</protein>
<evidence type="ECO:0000259" key="4">
    <source>
        <dbReference type="PROSITE" id="PS50043"/>
    </source>
</evidence>
<gene>
    <name evidence="5" type="ORF">WPS_14610</name>
</gene>
<evidence type="ECO:0000256" key="1">
    <source>
        <dbReference type="ARBA" id="ARBA00023015"/>
    </source>
</evidence>
<dbReference type="GO" id="GO:0006355">
    <property type="term" value="P:regulation of DNA-templated transcription"/>
    <property type="evidence" value="ECO:0007669"/>
    <property type="project" value="InterPro"/>
</dbReference>
<evidence type="ECO:0000313" key="6">
    <source>
        <dbReference type="Proteomes" id="UP001317532"/>
    </source>
</evidence>
<dbReference type="KEGG" id="vab:WPS_14610"/>
<dbReference type="AlphaFoldDB" id="A0AAN1XVI2"/>
<name>A0AAN1XVI2_UNVUL</name>
<evidence type="ECO:0000256" key="2">
    <source>
        <dbReference type="ARBA" id="ARBA00023125"/>
    </source>
</evidence>
<keyword evidence="2" id="KW-0238">DNA-binding</keyword>
<dbReference type="InterPro" id="IPR036388">
    <property type="entry name" value="WH-like_DNA-bd_sf"/>
</dbReference>
<dbReference type="Pfam" id="PF00196">
    <property type="entry name" value="GerE"/>
    <property type="match status" value="1"/>
</dbReference>
<proteinExistence type="predicted"/>
<dbReference type="Gene3D" id="1.10.10.10">
    <property type="entry name" value="Winged helix-like DNA-binding domain superfamily/Winged helix DNA-binding domain"/>
    <property type="match status" value="1"/>
</dbReference>
<dbReference type="PANTHER" id="PTHR44688">
    <property type="entry name" value="DNA-BINDING TRANSCRIPTIONAL ACTIVATOR DEVR_DOSR"/>
    <property type="match status" value="1"/>
</dbReference>
<dbReference type="SUPFAM" id="SSF46894">
    <property type="entry name" value="C-terminal effector domain of the bipartite response regulators"/>
    <property type="match status" value="1"/>
</dbReference>
<dbReference type="InterPro" id="IPR016032">
    <property type="entry name" value="Sig_transdc_resp-reg_C-effctor"/>
</dbReference>
<dbReference type="PANTHER" id="PTHR44688:SF16">
    <property type="entry name" value="DNA-BINDING TRANSCRIPTIONAL ACTIVATOR DEVR_DOSR"/>
    <property type="match status" value="1"/>
</dbReference>
<dbReference type="Proteomes" id="UP001317532">
    <property type="component" value="Chromosome"/>
</dbReference>
<dbReference type="RefSeq" id="WP_317997164.1">
    <property type="nucleotide sequence ID" value="NZ_AP025523.1"/>
</dbReference>
<accession>A0AAN1XVI2</accession>
<dbReference type="InterPro" id="IPR000792">
    <property type="entry name" value="Tscrpt_reg_LuxR_C"/>
</dbReference>
<reference evidence="5 6" key="1">
    <citation type="journal article" date="2022" name="ISME Commun">
        <title>Vulcanimicrobium alpinus gen. nov. sp. nov., the first cultivated representative of the candidate phylum 'Eremiobacterota', is a metabolically versatile aerobic anoxygenic phototroph.</title>
        <authorList>
            <person name="Yabe S."/>
            <person name="Muto K."/>
            <person name="Abe K."/>
            <person name="Yokota A."/>
            <person name="Staudigel H."/>
            <person name="Tebo B.M."/>
        </authorList>
    </citation>
    <scope>NUCLEOTIDE SEQUENCE [LARGE SCALE GENOMIC DNA]</scope>
    <source>
        <strain evidence="5 6">WC8-2</strain>
    </source>
</reference>
<sequence>MRHLPAHPIEPHALFANGPDFFVNLLHRHLRDGVPHDRERAIVELVARLVAFRAWRFGRLQSKTLVSFCCGPDADERAEANRFLACYRRQQRRTDQRPIAAVLDAVYPHAMTIALTVPDGGDAMLVLLRDAELGPFTAHDIQLLALAKTLSEEALNPEISAVDADPSTDEPLRRAKPMLFILDRTYRTVMGNRNDAAAEGTLGGPAFGMRLPELFETTIRELTTEWAEDPTRPVNATAMPLPFLLLRINDLTSADGHFLAVTIEKTRRRNTLLRAAKRFFITPREREVVASLLDGRRTDEIAERLNITVSTVNDHIKKLIERTGASNRSQMLARVLGWQSAARGDDTKHVHR</sequence>
<dbReference type="CDD" id="cd06170">
    <property type="entry name" value="LuxR_C_like"/>
    <property type="match status" value="1"/>
</dbReference>
<keyword evidence="6" id="KW-1185">Reference proteome</keyword>
<dbReference type="GO" id="GO:0003677">
    <property type="term" value="F:DNA binding"/>
    <property type="evidence" value="ECO:0007669"/>
    <property type="project" value="UniProtKB-KW"/>
</dbReference>